<feature type="region of interest" description="Disordered" evidence="1">
    <location>
        <begin position="1104"/>
        <end position="1202"/>
    </location>
</feature>
<evidence type="ECO:0000256" key="1">
    <source>
        <dbReference type="SAM" id="MobiDB-lite"/>
    </source>
</evidence>
<evidence type="ECO:0000313" key="3">
    <source>
        <dbReference type="EMBL" id="KAE8150299.1"/>
    </source>
</evidence>
<dbReference type="InterPro" id="IPR006984">
    <property type="entry name" value="Fcf1/UTP23"/>
</dbReference>
<sequence length="1202" mass="135005">MKKHRSPSQLWETALNKIFPRRTSQSRQDEHNLFASFNSAAATENTDGLCVYAQALLEKENRKLGTSTLRKSDSTDASFSSALMAPIERPVLPYTVSSPGWNIYSENIKALDHIIDEDASNCLHSVLSVFAKVYTVSKILTTILSHYGIEVEDMPDSMPAHIKRAEELVTSDSTTALIEIVESLYYSSYARLIMEMANVDLCTYFNLELRRHSNNAGFTLPEPSHLLKIYAYCKEVLDTPVICHNVNVDLVRAHQNMFINRAMDKAIGAEFFLNDLLGYRRYIMGVAGDLSSEFRSKWNNTPLYQIPPEEIMAVQSEKYLSFVPRPGVSHTLNVAGLPFVNPEEVDPDVWEREIIQGHRQATLAKLEGKSVGDIRRTDDRRRASEYMKERRCICRSSCICSTDCTSDSERHCPCSERLLSILLVKRRKTPESHDFGARCSSLAKLVFEGASYLKRDIDDIEVAFELERAFLLINNEILKQRQIAARANGIITETVSTSAKVLLSSSSSSARNPLWIASSKRATNAVRQYHRAAWPSYGLTTPVPDRPPQYPSFRAPFCFQTGYALCAKRPSRPFPPPFLSPPSSSFSDPLTTHYLSQDKRLSVKGELVRGLNNGDDAVLVAENFIGVDDGVGAWATRPRGHAALWSRLLLHFWALEVERIVYGNIPLDPIEYLQHAFEETTRATTTPSEWYGTTTSVTAILHWTCDNGGNVKPLLYVTNLGDCKVMVIRPSEEKVLFRTKEQWHWFDCPMQLGTNSVDTPRKNAVLSLVDLEEDDVVLALSDGVMDNLWEHEILTITLESIRKWDQGRYDNRELEWAPPAVLAEERMVFVARELLKSALAIAQDPFAESPFMERAIDEGLAIEGGKMDDISVVVGCCRKRDDWAKRSKKYRKLMHQYELAFGFREPYQVLVDSSFLHAVHSFKMELIPALERTLQGKPKPLLTKCSLAAIMAKQPVNPRTNNPFRPEHLPPPTVLPLRHCSHNDDSSPIDEAECLLSLLSPSADKKRNKEHYILATADPPVPKGSAAQSDANKKRKRGVDETELALRRARAFRSQARSIPGVPIVYVKRSVMVLEPMSGVSEHLREGYETGKFRVGLTDEVTGAKEEGEEKKKKPAKKVKGPNPLSVKKPKKRPETDGAPKKQKQPRATNEGEDNEPAEKTEDGDATPKPKRRRRHHNKGAKVEGDGPSAEGEAAPADAMEE</sequence>
<protein>
    <recommendedName>
        <fullName evidence="2">PPM-type phosphatase domain-containing protein</fullName>
    </recommendedName>
</protein>
<evidence type="ECO:0000259" key="2">
    <source>
        <dbReference type="PROSITE" id="PS51746"/>
    </source>
</evidence>
<feature type="compositionally biased region" description="Basic residues" evidence="1">
    <location>
        <begin position="1169"/>
        <end position="1180"/>
    </location>
</feature>
<dbReference type="InterPro" id="IPR039123">
    <property type="entry name" value="PPTC7"/>
</dbReference>
<dbReference type="SUPFAM" id="SSF81606">
    <property type="entry name" value="PP2C-like"/>
    <property type="match status" value="1"/>
</dbReference>
<dbReference type="OrthoDB" id="25675at2759"/>
<accession>A0A5N6TW46</accession>
<gene>
    <name evidence="3" type="ORF">BDV25DRAFT_129644</name>
</gene>
<dbReference type="Gene3D" id="3.40.50.1010">
    <property type="entry name" value="5'-nuclease"/>
    <property type="match status" value="1"/>
</dbReference>
<dbReference type="FunFam" id="3.40.50.1010:FF:000062">
    <property type="entry name" value="rRNA processing protein, putative"/>
    <property type="match status" value="1"/>
</dbReference>
<proteinExistence type="predicted"/>
<dbReference type="FunFam" id="3.60.40.10:FF:000118">
    <property type="entry name" value="Phosphatase 2C-like domain-containing protein"/>
    <property type="match status" value="1"/>
</dbReference>
<dbReference type="SMART" id="SM00332">
    <property type="entry name" value="PP2Cc"/>
    <property type="match status" value="1"/>
</dbReference>
<dbReference type="InterPro" id="IPR001932">
    <property type="entry name" value="PPM-type_phosphatase-like_dom"/>
</dbReference>
<reference evidence="3 4" key="1">
    <citation type="submission" date="2019-04" db="EMBL/GenBank/DDBJ databases">
        <title>Friends and foes A comparative genomics study of 23 Aspergillus species from section Flavi.</title>
        <authorList>
            <consortium name="DOE Joint Genome Institute"/>
            <person name="Kjaerbolling I."/>
            <person name="Vesth T."/>
            <person name="Frisvad J.C."/>
            <person name="Nybo J.L."/>
            <person name="Theobald S."/>
            <person name="Kildgaard S."/>
            <person name="Isbrandt T."/>
            <person name="Kuo A."/>
            <person name="Sato A."/>
            <person name="Lyhne E.K."/>
            <person name="Kogle M.E."/>
            <person name="Wiebenga A."/>
            <person name="Kun R.S."/>
            <person name="Lubbers R.J."/>
            <person name="Makela M.R."/>
            <person name="Barry K."/>
            <person name="Chovatia M."/>
            <person name="Clum A."/>
            <person name="Daum C."/>
            <person name="Haridas S."/>
            <person name="He G."/>
            <person name="LaButti K."/>
            <person name="Lipzen A."/>
            <person name="Mondo S."/>
            <person name="Riley R."/>
            <person name="Salamov A."/>
            <person name="Simmons B.A."/>
            <person name="Magnuson J.K."/>
            <person name="Henrissat B."/>
            <person name="Mortensen U.H."/>
            <person name="Larsen T.O."/>
            <person name="Devries R.P."/>
            <person name="Grigoriev I.V."/>
            <person name="Machida M."/>
            <person name="Baker S.E."/>
            <person name="Andersen M.R."/>
        </authorList>
    </citation>
    <scope>NUCLEOTIDE SEQUENCE [LARGE SCALE GENOMIC DNA]</scope>
    <source>
        <strain evidence="3 4">IBT 18842</strain>
    </source>
</reference>
<dbReference type="PANTHER" id="PTHR12320:SF24">
    <property type="entry name" value="PROTEIN PHOSPHATASE"/>
    <property type="match status" value="1"/>
</dbReference>
<dbReference type="Gene3D" id="3.60.40.10">
    <property type="entry name" value="PPM-type phosphatase domain"/>
    <property type="match status" value="1"/>
</dbReference>
<feature type="region of interest" description="Disordered" evidence="1">
    <location>
        <begin position="1017"/>
        <end position="1042"/>
    </location>
</feature>
<organism evidence="3 4">
    <name type="scientific">Aspergillus avenaceus</name>
    <dbReference type="NCBI Taxonomy" id="36643"/>
    <lineage>
        <taxon>Eukaryota</taxon>
        <taxon>Fungi</taxon>
        <taxon>Dikarya</taxon>
        <taxon>Ascomycota</taxon>
        <taxon>Pezizomycotina</taxon>
        <taxon>Eurotiomycetes</taxon>
        <taxon>Eurotiomycetidae</taxon>
        <taxon>Eurotiales</taxon>
        <taxon>Aspergillaceae</taxon>
        <taxon>Aspergillus</taxon>
        <taxon>Aspergillus subgen. Circumdati</taxon>
    </lineage>
</organism>
<evidence type="ECO:0000313" key="4">
    <source>
        <dbReference type="Proteomes" id="UP000325780"/>
    </source>
</evidence>
<dbReference type="GO" id="GO:0032040">
    <property type="term" value="C:small-subunit processome"/>
    <property type="evidence" value="ECO:0007669"/>
    <property type="project" value="InterPro"/>
</dbReference>
<keyword evidence="4" id="KW-1185">Reference proteome</keyword>
<feature type="compositionally biased region" description="Basic and acidic residues" evidence="1">
    <location>
        <begin position="1157"/>
        <end position="1168"/>
    </location>
</feature>
<dbReference type="Proteomes" id="UP000325780">
    <property type="component" value="Unassembled WGS sequence"/>
</dbReference>
<dbReference type="PROSITE" id="PS51746">
    <property type="entry name" value="PPM_2"/>
    <property type="match status" value="1"/>
</dbReference>
<dbReference type="InterPro" id="IPR036457">
    <property type="entry name" value="PPM-type-like_dom_sf"/>
</dbReference>
<dbReference type="GO" id="GO:0004722">
    <property type="term" value="F:protein serine/threonine phosphatase activity"/>
    <property type="evidence" value="ECO:0007669"/>
    <property type="project" value="TreeGrafter"/>
</dbReference>
<feature type="domain" description="PPM-type phosphatase" evidence="2">
    <location>
        <begin position="592"/>
        <end position="877"/>
    </location>
</feature>
<dbReference type="AlphaFoldDB" id="A0A5N6TW46"/>
<dbReference type="Pfam" id="PF04900">
    <property type="entry name" value="Fcf1"/>
    <property type="match status" value="1"/>
</dbReference>
<dbReference type="EMBL" id="ML742097">
    <property type="protein sequence ID" value="KAE8150299.1"/>
    <property type="molecule type" value="Genomic_DNA"/>
</dbReference>
<dbReference type="PANTHER" id="PTHR12320">
    <property type="entry name" value="PROTEIN PHOSPHATASE 2C"/>
    <property type="match status" value="1"/>
</dbReference>
<name>A0A5N6TW46_ASPAV</name>